<dbReference type="PROSITE" id="PS50056">
    <property type="entry name" value="TYR_PHOSPHATASE_2"/>
    <property type="match status" value="1"/>
</dbReference>
<dbReference type="PANTHER" id="PTHR31126">
    <property type="entry name" value="TYROSINE-PROTEIN PHOSPHATASE"/>
    <property type="match status" value="1"/>
</dbReference>
<dbReference type="Gene3D" id="3.90.190.10">
    <property type="entry name" value="Protein tyrosine phosphatase superfamily"/>
    <property type="match status" value="1"/>
</dbReference>
<dbReference type="EMBL" id="DVNE01000012">
    <property type="protein sequence ID" value="HIU61298.1"/>
    <property type="molecule type" value="Genomic_DNA"/>
</dbReference>
<feature type="signal peptide" evidence="2">
    <location>
        <begin position="1"/>
        <end position="21"/>
    </location>
</feature>
<evidence type="ECO:0000256" key="1">
    <source>
        <dbReference type="ARBA" id="ARBA00009580"/>
    </source>
</evidence>
<feature type="domain" description="Tyrosine specific protein phosphatases" evidence="3">
    <location>
        <begin position="267"/>
        <end position="298"/>
    </location>
</feature>
<proteinExistence type="inferred from homology"/>
<dbReference type="InterPro" id="IPR013783">
    <property type="entry name" value="Ig-like_fold"/>
</dbReference>
<dbReference type="PROSITE" id="PS51257">
    <property type="entry name" value="PROKAR_LIPOPROTEIN"/>
    <property type="match status" value="1"/>
</dbReference>
<comment type="similarity">
    <text evidence="1">Belongs to the protein-tyrosine phosphatase family.</text>
</comment>
<evidence type="ECO:0000313" key="4">
    <source>
        <dbReference type="EMBL" id="HIU61298.1"/>
    </source>
</evidence>
<dbReference type="InterPro" id="IPR000387">
    <property type="entry name" value="Tyr_Pase_dom"/>
</dbReference>
<dbReference type="Pfam" id="PF13350">
    <property type="entry name" value="Y_phosphatase3"/>
    <property type="match status" value="1"/>
</dbReference>
<reference evidence="4" key="2">
    <citation type="journal article" date="2021" name="PeerJ">
        <title>Extensive microbial diversity within the chicken gut microbiome revealed by metagenomics and culture.</title>
        <authorList>
            <person name="Gilroy R."/>
            <person name="Ravi A."/>
            <person name="Getino M."/>
            <person name="Pursley I."/>
            <person name="Horton D.L."/>
            <person name="Alikhan N.F."/>
            <person name="Baker D."/>
            <person name="Gharbi K."/>
            <person name="Hall N."/>
            <person name="Watson M."/>
            <person name="Adriaenssens E.M."/>
            <person name="Foster-Nyarko E."/>
            <person name="Jarju S."/>
            <person name="Secka A."/>
            <person name="Antonio M."/>
            <person name="Oren A."/>
            <person name="Chaudhuri R.R."/>
            <person name="La Ragione R."/>
            <person name="Hildebrand F."/>
            <person name="Pallen M.J."/>
        </authorList>
    </citation>
    <scope>NUCLEOTIDE SEQUENCE</scope>
    <source>
        <strain evidence="4">CHK195-12923</strain>
    </source>
</reference>
<protein>
    <submittedName>
        <fullName evidence="4">Tyrosine-protein phosphatase</fullName>
    </submittedName>
</protein>
<feature type="chain" id="PRO_5038933377" evidence="2">
    <location>
        <begin position="22"/>
        <end position="395"/>
    </location>
</feature>
<evidence type="ECO:0000256" key="2">
    <source>
        <dbReference type="SAM" id="SignalP"/>
    </source>
</evidence>
<dbReference type="Gene3D" id="2.60.40.10">
    <property type="entry name" value="Immunoglobulins"/>
    <property type="match status" value="1"/>
</dbReference>
<dbReference type="PROSITE" id="PS00383">
    <property type="entry name" value="TYR_PHOSPHATASE_1"/>
    <property type="match status" value="1"/>
</dbReference>
<dbReference type="InterPro" id="IPR016130">
    <property type="entry name" value="Tyr_Pase_AS"/>
</dbReference>
<dbReference type="Proteomes" id="UP000824110">
    <property type="component" value="Unassembled WGS sequence"/>
</dbReference>
<keyword evidence="2" id="KW-0732">Signal</keyword>
<dbReference type="AlphaFoldDB" id="A0A9D1SIW3"/>
<dbReference type="SUPFAM" id="SSF52799">
    <property type="entry name" value="(Phosphotyrosine protein) phosphatases II"/>
    <property type="match status" value="1"/>
</dbReference>
<dbReference type="GO" id="GO:0004721">
    <property type="term" value="F:phosphoprotein phosphatase activity"/>
    <property type="evidence" value="ECO:0007669"/>
    <property type="project" value="InterPro"/>
</dbReference>
<gene>
    <name evidence="4" type="ORF">IAB69_01435</name>
</gene>
<organism evidence="4 5">
    <name type="scientific">Candidatus Coproplasma excrementigallinarum</name>
    <dbReference type="NCBI Taxonomy" id="2840747"/>
    <lineage>
        <taxon>Bacteria</taxon>
        <taxon>Bacillati</taxon>
        <taxon>Bacillota</taxon>
        <taxon>Clostridia</taxon>
        <taxon>Eubacteriales</taxon>
        <taxon>Candidatus Coproplasma</taxon>
    </lineage>
</organism>
<dbReference type="InterPro" id="IPR026893">
    <property type="entry name" value="Tyr/Ser_Pase_IphP-type"/>
</dbReference>
<name>A0A9D1SIW3_9FIRM</name>
<dbReference type="PANTHER" id="PTHR31126:SF1">
    <property type="entry name" value="TYROSINE SPECIFIC PROTEIN PHOSPHATASES DOMAIN-CONTAINING PROTEIN"/>
    <property type="match status" value="1"/>
</dbReference>
<evidence type="ECO:0000259" key="3">
    <source>
        <dbReference type="PROSITE" id="PS50056"/>
    </source>
</evidence>
<comment type="caution">
    <text evidence="4">The sequence shown here is derived from an EMBL/GenBank/DDBJ whole genome shotgun (WGS) entry which is preliminary data.</text>
</comment>
<dbReference type="InterPro" id="IPR029021">
    <property type="entry name" value="Prot-tyrosine_phosphatase-like"/>
</dbReference>
<accession>A0A9D1SIW3</accession>
<reference evidence="4" key="1">
    <citation type="submission" date="2020-10" db="EMBL/GenBank/DDBJ databases">
        <authorList>
            <person name="Gilroy R."/>
        </authorList>
    </citation>
    <scope>NUCLEOTIDE SEQUENCE</scope>
    <source>
        <strain evidence="4">CHK195-12923</strain>
    </source>
</reference>
<sequence>MKKFLCIIISLFLILLSACSAGPIGTDHTIQLKLVYAGAELDLCAPLLREYIDEDDTAKQCDFLLEHNGENYDWQNIMLAWYGNESIEYTVYIADNPSFEDAFTAETDECEYYYGMFMPGKTYYWKVSGSFAADYSAMDSFTVKELPVALYSIDHTANVRDMGGWETTDGQTVNYGLLYRGGQLNGYQTTPVSDEGKSRLRDILGIKSEIDLRTPGVDDGGQTSNYFNPEGKYIKAPFYAYTCIIPEYYKGEYPIRAYDERVPAAFKSILEFLSDESNYPVYIHCNAGADRTGTLAFILNGLLGVPYEQLTKDFEITSFSVMGNRWRGSVESNFTDGIMSDKSGEVYVAWGKTYELMMQYYSRGGTLADAIENYLITVCGVSSECIADFKEIMLG</sequence>
<evidence type="ECO:0000313" key="5">
    <source>
        <dbReference type="Proteomes" id="UP000824110"/>
    </source>
</evidence>